<keyword evidence="4" id="KW-0378">Hydrolase</keyword>
<feature type="transmembrane region" description="Helical" evidence="5">
    <location>
        <begin position="363"/>
        <end position="385"/>
    </location>
</feature>
<dbReference type="InterPro" id="IPR001461">
    <property type="entry name" value="Aspartic_peptidase_A1"/>
</dbReference>
<evidence type="ECO:0000256" key="4">
    <source>
        <dbReference type="ARBA" id="ARBA00022801"/>
    </source>
</evidence>
<keyword evidence="8" id="KW-1185">Reference proteome</keyword>
<evidence type="ECO:0000256" key="5">
    <source>
        <dbReference type="SAM" id="Phobius"/>
    </source>
</evidence>
<dbReference type="InterPro" id="IPR021109">
    <property type="entry name" value="Peptidase_aspartic_dom_sf"/>
</dbReference>
<dbReference type="PANTHER" id="PTHR47966">
    <property type="entry name" value="BETA-SITE APP-CLEAVING ENZYME, ISOFORM A-RELATED"/>
    <property type="match status" value="1"/>
</dbReference>
<organism evidence="7 8">
    <name type="scientific">Stentor coeruleus</name>
    <dbReference type="NCBI Taxonomy" id="5963"/>
    <lineage>
        <taxon>Eukaryota</taxon>
        <taxon>Sar</taxon>
        <taxon>Alveolata</taxon>
        <taxon>Ciliophora</taxon>
        <taxon>Postciliodesmatophora</taxon>
        <taxon>Heterotrichea</taxon>
        <taxon>Heterotrichida</taxon>
        <taxon>Stentoridae</taxon>
        <taxon>Stentor</taxon>
    </lineage>
</organism>
<evidence type="ECO:0000256" key="1">
    <source>
        <dbReference type="ARBA" id="ARBA00007447"/>
    </source>
</evidence>
<dbReference type="CDD" id="cd05471">
    <property type="entry name" value="pepsin_like"/>
    <property type="match status" value="1"/>
</dbReference>
<dbReference type="OrthoDB" id="5790032at2759"/>
<dbReference type="Proteomes" id="UP000187209">
    <property type="component" value="Unassembled WGS sequence"/>
</dbReference>
<comment type="similarity">
    <text evidence="1">Belongs to the peptidase A1 family.</text>
</comment>
<keyword evidence="5" id="KW-0472">Membrane</keyword>
<evidence type="ECO:0000313" key="7">
    <source>
        <dbReference type="EMBL" id="OMJ93241.1"/>
    </source>
</evidence>
<keyword evidence="5" id="KW-1133">Transmembrane helix</keyword>
<gene>
    <name evidence="7" type="ORF">SteCoe_3819</name>
</gene>
<dbReference type="InterPro" id="IPR034164">
    <property type="entry name" value="Pepsin-like_dom"/>
</dbReference>
<dbReference type="GO" id="GO:0004190">
    <property type="term" value="F:aspartic-type endopeptidase activity"/>
    <property type="evidence" value="ECO:0007669"/>
    <property type="project" value="UniProtKB-KW"/>
</dbReference>
<name>A0A1R2CW95_9CILI</name>
<dbReference type="PROSITE" id="PS51767">
    <property type="entry name" value="PEPTIDASE_A1"/>
    <property type="match status" value="1"/>
</dbReference>
<dbReference type="Pfam" id="PF00026">
    <property type="entry name" value="Asp"/>
    <property type="match status" value="1"/>
</dbReference>
<keyword evidence="5" id="KW-0812">Transmembrane</keyword>
<evidence type="ECO:0000256" key="3">
    <source>
        <dbReference type="ARBA" id="ARBA00022750"/>
    </source>
</evidence>
<dbReference type="InterPro" id="IPR033121">
    <property type="entry name" value="PEPTIDASE_A1"/>
</dbReference>
<dbReference type="GO" id="GO:0006508">
    <property type="term" value="P:proteolysis"/>
    <property type="evidence" value="ECO:0007669"/>
    <property type="project" value="UniProtKB-KW"/>
</dbReference>
<proteinExistence type="inferred from homology"/>
<evidence type="ECO:0000256" key="2">
    <source>
        <dbReference type="ARBA" id="ARBA00022670"/>
    </source>
</evidence>
<sequence length="410" mass="46928">MKYILCLLALSYSETPTTHETLEPLISFRAGSKRRRSGDSQDSTDSETFYDVIYIQFKYTLPVLISNSSQAFSMVLGFMVDSIWVQDSNCSLCKSFSSKYSSSYIYNTSISYTDFHKNLRFKGFSYIGTISILQYQASHSIISANYYYDPYNSTNDGIFGLGSDSNSIVYKIFEQGVISSPKYSLHCQDISAPFLILGDVNFDALNLTVENSIVLDYKEELNGVFTYDNMSFESYPVEFSSVNSYIIGPSEIVYRFYSDLIDGYGCYSFDESIFCECEYEYPNVTFWISGYEILVYSDSYLIAMGSQCMVYIFPGDYWILGKPFLTSMFATVDLAQHTMTFSEVSIIDRTPPGSFETSFGWEILLYIFVISIFIYLLAIGTYQLIKSKIESQLDVKMLRDKYERILLKNS</sequence>
<comment type="caution">
    <text evidence="7">The sequence shown here is derived from an EMBL/GenBank/DDBJ whole genome shotgun (WGS) entry which is preliminary data.</text>
</comment>
<dbReference type="SUPFAM" id="SSF50630">
    <property type="entry name" value="Acid proteases"/>
    <property type="match status" value="1"/>
</dbReference>
<dbReference type="Gene3D" id="2.40.70.10">
    <property type="entry name" value="Acid Proteases"/>
    <property type="match status" value="2"/>
</dbReference>
<accession>A0A1R2CW95</accession>
<reference evidence="7 8" key="1">
    <citation type="submission" date="2016-11" db="EMBL/GenBank/DDBJ databases">
        <title>The macronuclear genome of Stentor coeruleus: a giant cell with tiny introns.</title>
        <authorList>
            <person name="Slabodnick M."/>
            <person name="Ruby J.G."/>
            <person name="Reiff S.B."/>
            <person name="Swart E.C."/>
            <person name="Gosai S."/>
            <person name="Prabakaran S."/>
            <person name="Witkowska E."/>
            <person name="Larue G.E."/>
            <person name="Fisher S."/>
            <person name="Freeman R.M."/>
            <person name="Gunawardena J."/>
            <person name="Chu W."/>
            <person name="Stover N.A."/>
            <person name="Gregory B.D."/>
            <person name="Nowacki M."/>
            <person name="Derisi J."/>
            <person name="Roy S.W."/>
            <person name="Marshall W.F."/>
            <person name="Sood P."/>
        </authorList>
    </citation>
    <scope>NUCLEOTIDE SEQUENCE [LARGE SCALE GENOMIC DNA]</scope>
    <source>
        <strain evidence="7">WM001</strain>
    </source>
</reference>
<dbReference type="EMBL" id="MPUH01000046">
    <property type="protein sequence ID" value="OMJ93241.1"/>
    <property type="molecule type" value="Genomic_DNA"/>
</dbReference>
<dbReference type="PANTHER" id="PTHR47966:SF51">
    <property type="entry name" value="BETA-SITE APP-CLEAVING ENZYME, ISOFORM A-RELATED"/>
    <property type="match status" value="1"/>
</dbReference>
<evidence type="ECO:0000259" key="6">
    <source>
        <dbReference type="PROSITE" id="PS51767"/>
    </source>
</evidence>
<keyword evidence="3" id="KW-0064">Aspartyl protease</keyword>
<keyword evidence="2" id="KW-0645">Protease</keyword>
<feature type="domain" description="Peptidase A1" evidence="6">
    <location>
        <begin position="59"/>
        <end position="342"/>
    </location>
</feature>
<evidence type="ECO:0000313" key="8">
    <source>
        <dbReference type="Proteomes" id="UP000187209"/>
    </source>
</evidence>
<dbReference type="AlphaFoldDB" id="A0A1R2CW95"/>
<protein>
    <recommendedName>
        <fullName evidence="6">Peptidase A1 domain-containing protein</fullName>
    </recommendedName>
</protein>